<dbReference type="EMBL" id="JAAOCA010000011">
    <property type="protein sequence ID" value="MBD1599126.1"/>
    <property type="molecule type" value="Genomic_DNA"/>
</dbReference>
<dbReference type="RefSeq" id="WP_190420138.1">
    <property type="nucleotide sequence ID" value="NZ_JAAOCA010000011.1"/>
</dbReference>
<reference evidence="1 2" key="1">
    <citation type="journal article" date="2020" name="Insects">
        <title>Bacteria Belonging to Pseudomonas typographi sp. nov. from the Bark Beetle Ips typographus Have Genomic Potential to Aid in the Host Ecology.</title>
        <authorList>
            <person name="Peral-Aranega E."/>
            <person name="Saati-Santamaria Z."/>
            <person name="Kolarik M."/>
            <person name="Rivas R."/>
            <person name="Garcia-Fraile P."/>
        </authorList>
    </citation>
    <scope>NUCLEOTIDE SEQUENCE [LARGE SCALE GENOMIC DNA]</scope>
    <source>
        <strain evidence="1 2">CA3A</strain>
    </source>
</reference>
<sequence>MSTTYQTIDQLLPWFRERSRTFGWDAIMALDRDQSNHVLTQEYIKRFGTGDYVQPISQVTEGTGNFQQLVGYRFDKPRVSFEAASLDDGRINVTLRAVGGTYLLWTGVSLNTAALTRIDKIDPFAGHTYTATSELKDNPLQLHDRQVVLDLKDGQDPKLDSTEFPAEQTVTGQFILEQFKAMSDSQTRFELSRLRYNDNDLIQPESLRIRTQAAPGAKLATSTNSGDGAVLVFVAMKGGSVGTLPTEGSSDWRYLLDPASHSALLVIANKFLLNSIAGQGMRSLQRINGANGTRDAFEPHVDKVGEFYRVGMQDEAWWQSEGVEDQEAGFNVSWVIIAFPFNVQGASDRWLLGQLEFHVTGDVLQMKWAGQTFQFKANIRENGALRGIVSGKSSFDYSTPFRMTIEGSTISFQPELAPVQVPSVDHSLTPEQWNAFKAAFASRVEDIRRSTASAFTGALANVNTAHLSNLLFSSDVPLALKGAKMPGDLIIYGDISPELTSFTLTPSEVSVMVGGNHTFTWSGNIKPTFTLEWADGEGSDLGSIDANGKYTAPATLAAPRDFVRVRVVAKAGSATSYALLTVAARGINANPLVQIVRPGATAQPLRGAALGGGKVSWQSSLGATFTEQADGSFTYTPPASFEGNVAVDEITASNGGHSTKCYVVNIQTELFTLYIDRAGSDLGKRQIKVVLPSAIARAPDEYGWSVIAGGGSITASDWEDMTYQAPATGSLPFALIELLEEVRGRKSYGYALIPQPVELLALPA</sequence>
<evidence type="ECO:0000313" key="2">
    <source>
        <dbReference type="Proteomes" id="UP000805841"/>
    </source>
</evidence>
<evidence type="ECO:0008006" key="3">
    <source>
        <dbReference type="Google" id="ProtNLM"/>
    </source>
</evidence>
<evidence type="ECO:0000313" key="1">
    <source>
        <dbReference type="EMBL" id="MBD1599126.1"/>
    </source>
</evidence>
<protein>
    <recommendedName>
        <fullName evidence="3">Ig-like domain-containing protein</fullName>
    </recommendedName>
</protein>
<organism evidence="1 2">
    <name type="scientific">Pseudomonas typographi</name>
    <dbReference type="NCBI Taxonomy" id="2715964"/>
    <lineage>
        <taxon>Bacteria</taxon>
        <taxon>Pseudomonadati</taxon>
        <taxon>Pseudomonadota</taxon>
        <taxon>Gammaproteobacteria</taxon>
        <taxon>Pseudomonadales</taxon>
        <taxon>Pseudomonadaceae</taxon>
        <taxon>Pseudomonas</taxon>
    </lineage>
</organism>
<keyword evidence="2" id="KW-1185">Reference proteome</keyword>
<comment type="caution">
    <text evidence="1">The sequence shown here is derived from an EMBL/GenBank/DDBJ whole genome shotgun (WGS) entry which is preliminary data.</text>
</comment>
<gene>
    <name evidence="1" type="ORF">HAQ05_10465</name>
</gene>
<dbReference type="Proteomes" id="UP000805841">
    <property type="component" value="Unassembled WGS sequence"/>
</dbReference>
<name>A0ABR7Z0U9_9PSED</name>
<accession>A0ABR7Z0U9</accession>
<proteinExistence type="predicted"/>